<dbReference type="InterPro" id="IPR002110">
    <property type="entry name" value="Ankyrin_rpt"/>
</dbReference>
<protein>
    <submittedName>
        <fullName evidence="4">Uncharacterized protein</fullName>
    </submittedName>
</protein>
<evidence type="ECO:0000313" key="4">
    <source>
        <dbReference type="EMBL" id="KAJ5120632.1"/>
    </source>
</evidence>
<dbReference type="Pfam" id="PF00023">
    <property type="entry name" value="Ank"/>
    <property type="match status" value="1"/>
</dbReference>
<dbReference type="Pfam" id="PF12796">
    <property type="entry name" value="Ank_2"/>
    <property type="match status" value="1"/>
</dbReference>
<keyword evidence="1" id="KW-0677">Repeat</keyword>
<dbReference type="PANTHER" id="PTHR24198:SF194">
    <property type="entry name" value="INVERSIN-A"/>
    <property type="match status" value="1"/>
</dbReference>
<feature type="repeat" description="ANK" evidence="3">
    <location>
        <begin position="200"/>
        <end position="232"/>
    </location>
</feature>
<dbReference type="InterPro" id="IPR036770">
    <property type="entry name" value="Ankyrin_rpt-contain_sf"/>
</dbReference>
<evidence type="ECO:0000256" key="3">
    <source>
        <dbReference type="PROSITE-ProRule" id="PRU00023"/>
    </source>
</evidence>
<keyword evidence="5" id="KW-1185">Reference proteome</keyword>
<dbReference type="PROSITE" id="PS50297">
    <property type="entry name" value="ANK_REP_REGION"/>
    <property type="match status" value="1"/>
</dbReference>
<reference evidence="4" key="2">
    <citation type="journal article" date="2023" name="IMA Fungus">
        <title>Comparative genomic study of the Penicillium genus elucidates a diverse pangenome and 15 lateral gene transfer events.</title>
        <authorList>
            <person name="Petersen C."/>
            <person name="Sorensen T."/>
            <person name="Nielsen M.R."/>
            <person name="Sondergaard T.E."/>
            <person name="Sorensen J.L."/>
            <person name="Fitzpatrick D.A."/>
            <person name="Frisvad J.C."/>
            <person name="Nielsen K.L."/>
        </authorList>
    </citation>
    <scope>NUCLEOTIDE SEQUENCE</scope>
    <source>
        <strain evidence="4">IBT 22155</strain>
    </source>
</reference>
<reference evidence="4" key="1">
    <citation type="submission" date="2022-11" db="EMBL/GenBank/DDBJ databases">
        <authorList>
            <person name="Petersen C."/>
        </authorList>
    </citation>
    <scope>NUCLEOTIDE SEQUENCE</scope>
    <source>
        <strain evidence="4">IBT 22155</strain>
    </source>
</reference>
<dbReference type="PROSITE" id="PS50088">
    <property type="entry name" value="ANK_REPEAT"/>
    <property type="match status" value="1"/>
</dbReference>
<dbReference type="SUPFAM" id="SSF48403">
    <property type="entry name" value="Ankyrin repeat"/>
    <property type="match status" value="1"/>
</dbReference>
<dbReference type="SMART" id="SM00248">
    <property type="entry name" value="ANK"/>
    <property type="match status" value="3"/>
</dbReference>
<evidence type="ECO:0000256" key="1">
    <source>
        <dbReference type="ARBA" id="ARBA00022737"/>
    </source>
</evidence>
<organism evidence="4 5">
    <name type="scientific">Penicillium bovifimosum</name>
    <dbReference type="NCBI Taxonomy" id="126998"/>
    <lineage>
        <taxon>Eukaryota</taxon>
        <taxon>Fungi</taxon>
        <taxon>Dikarya</taxon>
        <taxon>Ascomycota</taxon>
        <taxon>Pezizomycotina</taxon>
        <taxon>Eurotiomycetes</taxon>
        <taxon>Eurotiomycetidae</taxon>
        <taxon>Eurotiales</taxon>
        <taxon>Aspergillaceae</taxon>
        <taxon>Penicillium</taxon>
    </lineage>
</organism>
<dbReference type="EMBL" id="JAPQKL010000008">
    <property type="protein sequence ID" value="KAJ5120632.1"/>
    <property type="molecule type" value="Genomic_DNA"/>
</dbReference>
<dbReference type="RefSeq" id="XP_056517136.1">
    <property type="nucleotide sequence ID" value="XM_056670763.1"/>
</dbReference>
<evidence type="ECO:0000313" key="5">
    <source>
        <dbReference type="Proteomes" id="UP001149079"/>
    </source>
</evidence>
<dbReference type="OrthoDB" id="366390at2759"/>
<dbReference type="GeneID" id="81409934"/>
<comment type="caution">
    <text evidence="4">The sequence shown here is derived from an EMBL/GenBank/DDBJ whole genome shotgun (WGS) entry which is preliminary data.</text>
</comment>
<name>A0A9W9GHP9_9EURO</name>
<gene>
    <name evidence="4" type="ORF">N7515_010020</name>
</gene>
<dbReference type="PANTHER" id="PTHR24198">
    <property type="entry name" value="ANKYRIN REPEAT AND PROTEIN KINASE DOMAIN-CONTAINING PROTEIN"/>
    <property type="match status" value="1"/>
</dbReference>
<keyword evidence="2 3" id="KW-0040">ANK repeat</keyword>
<dbReference type="Proteomes" id="UP001149079">
    <property type="component" value="Unassembled WGS sequence"/>
</dbReference>
<sequence length="293" mass="32890">MKVHLEIMVLIANANAIWRFEEFGFCQFKNSPHVLSASDCRLPSAVPGRGRGRFSEELSFVSIPSAAAFCEALILLLCRDYDTVYETYWLAILTYILEYVDETDIFDGKDLGEEYMKFYYALKGAEPAMVTSQKATVDSHTPTVLKSWNDAIDGLILNNQHDVPDPTGKTPLWHVANYGYADCVRKLGAAGVVIDRQDRFGRTALFRAVVGGHTEAVRVLLECNANPDIWKENELSPIYEAVMNGHEEVVELLLSRHPKIKIPLSGLTSIWSAVRDQQMKDLLVQYGVTRQTA</sequence>
<proteinExistence type="predicted"/>
<dbReference type="Gene3D" id="1.25.40.20">
    <property type="entry name" value="Ankyrin repeat-containing domain"/>
    <property type="match status" value="1"/>
</dbReference>
<evidence type="ECO:0000256" key="2">
    <source>
        <dbReference type="ARBA" id="ARBA00023043"/>
    </source>
</evidence>
<accession>A0A9W9GHP9</accession>
<dbReference type="AlphaFoldDB" id="A0A9W9GHP9"/>